<sequence length="176" mass="18952">MLLTVVMVMAPRTLLLVVGCLSLLFTVALGVSQPINKYGYTDCMPAYFGSLYIPGVNEPRVLNVPLTGLYCLSGITLESSVTNYTARNEDRCQNGSLSSAIVSSVRHANGHVPRTTCKGGINLLSCEANSRLVDFIRYLGLYPAASLGFDSLCVYILASLYLGVLKAMTSEMITIP</sequence>
<evidence type="ECO:0008006" key="3">
    <source>
        <dbReference type="Google" id="ProtNLM"/>
    </source>
</evidence>
<evidence type="ECO:0000313" key="2">
    <source>
        <dbReference type="Proteomes" id="UP000118435"/>
    </source>
</evidence>
<organism evidence="1 2">
    <name type="scientific">Cynomolgus macaque cytomegalovirus strain Mauritius</name>
    <dbReference type="NCBI Taxonomy" id="1690255"/>
    <lineage>
        <taxon>Viruses</taxon>
        <taxon>Duplodnaviria</taxon>
        <taxon>Heunggongvirae</taxon>
        <taxon>Peploviricota</taxon>
        <taxon>Herviviricetes</taxon>
        <taxon>Herpesvirales</taxon>
        <taxon>Orthoherpesviridae</taxon>
        <taxon>Betaherpesvirinae</taxon>
        <taxon>Cytomegalovirus</taxon>
        <taxon>Cytomegalovirus macacinebeta3</taxon>
    </lineage>
</organism>
<dbReference type="Proteomes" id="UP000118435">
    <property type="component" value="Segment"/>
</dbReference>
<protein>
    <recommendedName>
        <fullName evidence="3">Rh67</fullName>
    </recommendedName>
</protein>
<dbReference type="EMBL" id="KP796148">
    <property type="protein sequence ID" value="AKT72780.1"/>
    <property type="molecule type" value="Genomic_DNA"/>
</dbReference>
<gene>
    <name evidence="1" type="primary">Cy63</name>
</gene>
<name>A0A0K1H047_9BETA</name>
<evidence type="ECO:0000313" key="1">
    <source>
        <dbReference type="EMBL" id="AKT72780.1"/>
    </source>
</evidence>
<proteinExistence type="predicted"/>
<reference evidence="1 2" key="1">
    <citation type="journal article" date="2016" name="BMC Genomics">
        <title>A novel strain of cynomolgus macaque cytomegalovirus: implications for host-virus co-evolution.</title>
        <authorList>
            <person name="Russell J.N."/>
            <person name="Marsh A.K."/>
            <person name="Willer D.O."/>
            <person name="Ambagala A.P."/>
            <person name="Dzamba M."/>
            <person name="Chan J.K."/>
            <person name="Pilon R."/>
            <person name="Fournier J."/>
            <person name="Brudno M."/>
            <person name="Antony J.M."/>
            <person name="Sandstrom P."/>
            <person name="Evans B.J."/>
            <person name="MacDonald K.S."/>
        </authorList>
    </citation>
    <scope>NUCLEOTIDE SEQUENCE [LARGE SCALE GENOMIC DNA]</scope>
    <source>
        <strain evidence="1">Mauritius</strain>
    </source>
</reference>
<accession>A0A0K1H047</accession>